<proteinExistence type="predicted"/>
<comment type="cofactor">
    <cofactor evidence="1">
        <name>[4Fe-4S] cluster</name>
        <dbReference type="ChEBI" id="CHEBI:49883"/>
    </cofactor>
</comment>
<evidence type="ECO:0000256" key="1">
    <source>
        <dbReference type="ARBA" id="ARBA00001966"/>
    </source>
</evidence>
<dbReference type="PATRIC" id="fig|1339327.3.peg.4988"/>
<name>A0A016AD35_BACFG</name>
<organism evidence="3 4">
    <name type="scientific">Bacteroides fragilis str. S36L11</name>
    <dbReference type="NCBI Taxonomy" id="1339327"/>
    <lineage>
        <taxon>Bacteria</taxon>
        <taxon>Pseudomonadati</taxon>
        <taxon>Bacteroidota</taxon>
        <taxon>Bacteroidia</taxon>
        <taxon>Bacteroidales</taxon>
        <taxon>Bacteroidaceae</taxon>
        <taxon>Bacteroides</taxon>
    </lineage>
</organism>
<evidence type="ECO:0008006" key="5">
    <source>
        <dbReference type="Google" id="ProtNLM"/>
    </source>
</evidence>
<keyword evidence="2" id="KW-0004">4Fe-4S</keyword>
<protein>
    <recommendedName>
        <fullName evidence="5">Radical SAM protein</fullName>
    </recommendedName>
</protein>
<dbReference type="GO" id="GO:0051539">
    <property type="term" value="F:4 iron, 4 sulfur cluster binding"/>
    <property type="evidence" value="ECO:0007669"/>
    <property type="project" value="UniProtKB-KW"/>
</dbReference>
<evidence type="ECO:0000256" key="2">
    <source>
        <dbReference type="ARBA" id="ARBA00022485"/>
    </source>
</evidence>
<keyword evidence="2" id="KW-0479">Metal-binding</keyword>
<dbReference type="PANTHER" id="PTHR30544">
    <property type="entry name" value="23S RRNA METHYLTRANSFERASE"/>
    <property type="match status" value="1"/>
</dbReference>
<reference evidence="3 4" key="1">
    <citation type="submission" date="2014-02" db="EMBL/GenBank/DDBJ databases">
        <authorList>
            <person name="Sears C."/>
            <person name="Carroll K."/>
            <person name="Sack B.R."/>
            <person name="Qadri F."/>
            <person name="Myers L.L."/>
            <person name="Chung G.-T."/>
            <person name="Escheverria P."/>
            <person name="Fraser C.M."/>
            <person name="Sadzewicz L."/>
            <person name="Shefchek K.A."/>
            <person name="Tallon L."/>
            <person name="Das S.P."/>
            <person name="Daugherty S."/>
            <person name="Mongodin E.F."/>
        </authorList>
    </citation>
    <scope>NUCLEOTIDE SEQUENCE [LARGE SCALE GENOMIC DNA]</scope>
    <source>
        <strain evidence="3 4">S36L11</strain>
    </source>
</reference>
<keyword evidence="2" id="KW-0408">Iron</keyword>
<dbReference type="PANTHER" id="PTHR30544:SF5">
    <property type="entry name" value="RADICAL SAM CORE DOMAIN-CONTAINING PROTEIN"/>
    <property type="match status" value="1"/>
</dbReference>
<dbReference type="InterPro" id="IPR040072">
    <property type="entry name" value="Methyltransferase_A"/>
</dbReference>
<dbReference type="GeneID" id="31797504"/>
<accession>A0A016AD35</accession>
<keyword evidence="2" id="KW-0411">Iron-sulfur</keyword>
<evidence type="ECO:0000313" key="4">
    <source>
        <dbReference type="Proteomes" id="UP000022082"/>
    </source>
</evidence>
<dbReference type="RefSeq" id="WP_005655454.1">
    <property type="nucleotide sequence ID" value="NZ_JGDJ01000288.1"/>
</dbReference>
<dbReference type="Proteomes" id="UP000022082">
    <property type="component" value="Unassembled WGS sequence"/>
</dbReference>
<dbReference type="GO" id="GO:0070475">
    <property type="term" value="P:rRNA base methylation"/>
    <property type="evidence" value="ECO:0007669"/>
    <property type="project" value="TreeGrafter"/>
</dbReference>
<dbReference type="EMBL" id="JGDJ01000288">
    <property type="protein sequence ID" value="EXZ26366.1"/>
    <property type="molecule type" value="Genomic_DNA"/>
</dbReference>
<dbReference type="AlphaFoldDB" id="A0A016AD35"/>
<dbReference type="Gene3D" id="3.20.20.70">
    <property type="entry name" value="Aldolase class I"/>
    <property type="match status" value="1"/>
</dbReference>
<dbReference type="GO" id="GO:0030488">
    <property type="term" value="P:tRNA methylation"/>
    <property type="evidence" value="ECO:0007669"/>
    <property type="project" value="TreeGrafter"/>
</dbReference>
<sequence>MEIKKKIVVPTGEIYTAIGEKGMLEFLTVGDYGKNANIKADFLGITRDLNGVPNGEPMPLTEKWVITISTQYGCSMGCKFCDVPKVGIGRNATFNDLKGEVLTAIKQHPEVKHTKRLNIHYARMGEPTWNANVLLHAISVKKDIEPFIGDSLVHPVISTMLPKRNKKLVEFLHKWCYYIKNELYKGDAGLQFSINTTNDEERNYLFSGSSLSLGEISEIGKSLPMPVGRKYALNFALADDTHIDGKRLRELFNPDKFMCKITPLHRTNSCDENDLHTSGGYELFTPYKAVEEDLKGNGFDVIVFVPSYDEDNGLITCGNAILSGKVPTSSYQETIY</sequence>
<gene>
    <name evidence="3" type="ORF">M136_4503</name>
</gene>
<comment type="caution">
    <text evidence="3">The sequence shown here is derived from an EMBL/GenBank/DDBJ whole genome shotgun (WGS) entry which is preliminary data.</text>
</comment>
<dbReference type="InterPro" id="IPR013785">
    <property type="entry name" value="Aldolase_TIM"/>
</dbReference>
<evidence type="ECO:0000313" key="3">
    <source>
        <dbReference type="EMBL" id="EXZ26366.1"/>
    </source>
</evidence>